<feature type="region of interest" description="Disordered" evidence="1">
    <location>
        <begin position="332"/>
        <end position="373"/>
    </location>
</feature>
<feature type="region of interest" description="Disordered" evidence="1">
    <location>
        <begin position="905"/>
        <end position="927"/>
    </location>
</feature>
<evidence type="ECO:0000256" key="2">
    <source>
        <dbReference type="SAM" id="Phobius"/>
    </source>
</evidence>
<organism evidence="4 5">
    <name type="scientific">Chlorella vulgaris</name>
    <name type="common">Green alga</name>
    <dbReference type="NCBI Taxonomy" id="3077"/>
    <lineage>
        <taxon>Eukaryota</taxon>
        <taxon>Viridiplantae</taxon>
        <taxon>Chlorophyta</taxon>
        <taxon>core chlorophytes</taxon>
        <taxon>Trebouxiophyceae</taxon>
        <taxon>Chlorellales</taxon>
        <taxon>Chlorellaceae</taxon>
        <taxon>Chlorella clade</taxon>
        <taxon>Chlorella</taxon>
    </lineage>
</organism>
<accession>A0A9D4TL41</accession>
<dbReference type="AlphaFoldDB" id="A0A9D4TL41"/>
<feature type="compositionally biased region" description="Low complexity" evidence="1">
    <location>
        <begin position="349"/>
        <end position="359"/>
    </location>
</feature>
<feature type="compositionally biased region" description="Polar residues" evidence="1">
    <location>
        <begin position="139"/>
        <end position="148"/>
    </location>
</feature>
<evidence type="ECO:0000313" key="5">
    <source>
        <dbReference type="Proteomes" id="UP001055712"/>
    </source>
</evidence>
<dbReference type="Proteomes" id="UP001055712">
    <property type="component" value="Unassembled WGS sequence"/>
</dbReference>
<dbReference type="GO" id="GO:0008289">
    <property type="term" value="F:lipid binding"/>
    <property type="evidence" value="ECO:0007669"/>
    <property type="project" value="InterPro"/>
</dbReference>
<reference evidence="4" key="1">
    <citation type="journal article" date="2019" name="Plant J.">
        <title>Chlorella vulgaris genome assembly and annotation reveals the molecular basis for metabolic acclimation to high light conditions.</title>
        <authorList>
            <person name="Cecchin M."/>
            <person name="Marcolungo L."/>
            <person name="Rossato M."/>
            <person name="Girolomoni L."/>
            <person name="Cosentino E."/>
            <person name="Cuine S."/>
            <person name="Li-Beisson Y."/>
            <person name="Delledonne M."/>
            <person name="Ballottari M."/>
        </authorList>
    </citation>
    <scope>NUCLEOTIDE SEQUENCE</scope>
    <source>
        <strain evidence="4">211/11P</strain>
    </source>
</reference>
<dbReference type="OrthoDB" id="1295045at2759"/>
<keyword evidence="2" id="KW-0472">Membrane</keyword>
<gene>
    <name evidence="4" type="ORF">D9Q98_007249</name>
</gene>
<dbReference type="InterPro" id="IPR023393">
    <property type="entry name" value="START-like_dom_sf"/>
</dbReference>
<feature type="transmembrane region" description="Helical" evidence="2">
    <location>
        <begin position="14"/>
        <end position="34"/>
    </location>
</feature>
<feature type="region of interest" description="Disordered" evidence="1">
    <location>
        <begin position="135"/>
        <end position="159"/>
    </location>
</feature>
<feature type="compositionally biased region" description="Gly residues" evidence="1">
    <location>
        <begin position="336"/>
        <end position="345"/>
    </location>
</feature>
<evidence type="ECO:0000313" key="4">
    <source>
        <dbReference type="EMBL" id="KAI3428422.1"/>
    </source>
</evidence>
<dbReference type="InterPro" id="IPR051213">
    <property type="entry name" value="START_lipid_transfer"/>
</dbReference>
<dbReference type="InterPro" id="IPR002913">
    <property type="entry name" value="START_lipid-bd_dom"/>
</dbReference>
<dbReference type="SUPFAM" id="SSF55961">
    <property type="entry name" value="Bet v1-like"/>
    <property type="match status" value="1"/>
</dbReference>
<reference evidence="4" key="2">
    <citation type="submission" date="2020-11" db="EMBL/GenBank/DDBJ databases">
        <authorList>
            <person name="Cecchin M."/>
            <person name="Marcolungo L."/>
            <person name="Rossato M."/>
            <person name="Girolomoni L."/>
            <person name="Cosentino E."/>
            <person name="Cuine S."/>
            <person name="Li-Beisson Y."/>
            <person name="Delledonne M."/>
            <person name="Ballottari M."/>
        </authorList>
    </citation>
    <scope>NUCLEOTIDE SEQUENCE</scope>
    <source>
        <strain evidence="4">211/11P</strain>
        <tissue evidence="4">Whole cell</tissue>
    </source>
</reference>
<feature type="transmembrane region" description="Helical" evidence="2">
    <location>
        <begin position="54"/>
        <end position="71"/>
    </location>
</feature>
<sequence length="952" mass="98485">MALGGLELGQPREAAALSLALFLFAYLVNLTRFLAARTAEIIFDSIYRMASSPVEAAVLAVLALALASWSLDRHTKAAQLLSSVYLRLLSSVIVSAQQQRQAPAVDPAHLVEDAKASVGAVSPSKEVASFRLPERSIQVGPSSGSSMGTAKPRRRPATAAAHNHTLPFQHSPHGPTGKQLRWSMDAVGGGGSPQHRRALLVGVRPKPRTSLDFEAAPATPRRSRPQSAAAVAASAAHRQRARRLVSMADHRASPGLEEPARRGSISCEQDSPGDSSGEREAARPADNRWQPRMQRIASGQQLVELAANGSDSSGGSGASTPTAAAAAAAASSSTAAGGGGGGGTHAEGPHAALQPSTSAIPPPPHSSPPHSVAASAVPAVAATSTPLAALSAWVPDSNYLLSWTPFSPSSEPAIPSAAGLSSGAGVTSTAAVLAAAEAGCDLSEPASSAAAPQSPVSLWVASSAAWASSTVDALLWRAPSLPQLQPADSGPCGPATAASMPLPAISISLGSCDAAVPAVSGSHRRQSIDGVSSRHYTHGGVHAQPERRAALKQLAGAARAGLPQLGAGAKTSALASVGLDGDCPEDIRAHVTDEHLLQFAAAAADEPASAAAAAQLGLAAPWAAEGCLLGLAEAPEAAGEAAWELVMDRQEGGLRYQVWRQPLRKGLYMYRSRAVFAGIAAADLRPFHLDDHARDLWDENVLDIRRVQPASQAGGRLHKHTEWCLHAYRSRFPRPMAAREYQYARRVWHRPSDGGCYVLCRGLALPDAGDGYRTLKVTDFGSGCVVRALPGGAGSEMLSLYFEDSLVRPGLAKMAVKGMWGYMQNYEAALRVFADARQAAGSAAAAAHRCSLEGVAPRAAAAHCHSRGAVPREDWEGASCGSSSGDDAPTHSAYAAMARLKRGPHLRSRLGASSRGDAMRPGSHPSGQTRWAARLVLLAGVKVVHSALVGGR</sequence>
<protein>
    <recommendedName>
        <fullName evidence="3">START domain-containing protein</fullName>
    </recommendedName>
</protein>
<feature type="compositionally biased region" description="Basic and acidic residues" evidence="1">
    <location>
        <begin position="276"/>
        <end position="286"/>
    </location>
</feature>
<dbReference type="PANTHER" id="PTHR19308:SF39">
    <property type="entry name" value="PHOSPHATIDYLCHOLINE TRANSFER PROTEIN"/>
    <property type="match status" value="1"/>
</dbReference>
<keyword evidence="2" id="KW-0812">Transmembrane</keyword>
<evidence type="ECO:0000256" key="1">
    <source>
        <dbReference type="SAM" id="MobiDB-lite"/>
    </source>
</evidence>
<dbReference type="PROSITE" id="PS50848">
    <property type="entry name" value="START"/>
    <property type="match status" value="1"/>
</dbReference>
<feature type="region of interest" description="Disordered" evidence="1">
    <location>
        <begin position="251"/>
        <end position="291"/>
    </location>
</feature>
<name>A0A9D4TL41_CHLVU</name>
<dbReference type="EMBL" id="SIDB01000009">
    <property type="protein sequence ID" value="KAI3428422.1"/>
    <property type="molecule type" value="Genomic_DNA"/>
</dbReference>
<keyword evidence="2" id="KW-1133">Transmembrane helix</keyword>
<evidence type="ECO:0000259" key="3">
    <source>
        <dbReference type="PROSITE" id="PS50848"/>
    </source>
</evidence>
<dbReference type="Gene3D" id="3.30.530.20">
    <property type="match status" value="1"/>
</dbReference>
<keyword evidence="5" id="KW-1185">Reference proteome</keyword>
<comment type="caution">
    <text evidence="4">The sequence shown here is derived from an EMBL/GenBank/DDBJ whole genome shotgun (WGS) entry which is preliminary data.</text>
</comment>
<dbReference type="GO" id="GO:0005737">
    <property type="term" value="C:cytoplasm"/>
    <property type="evidence" value="ECO:0007669"/>
    <property type="project" value="UniProtKB-ARBA"/>
</dbReference>
<feature type="domain" description="START" evidence="3">
    <location>
        <begin position="640"/>
        <end position="797"/>
    </location>
</feature>
<proteinExistence type="predicted"/>
<dbReference type="PANTHER" id="PTHR19308">
    <property type="entry name" value="PHOSPHATIDYLCHOLINE TRANSFER PROTEIN"/>
    <property type="match status" value="1"/>
</dbReference>